<evidence type="ECO:0000256" key="2">
    <source>
        <dbReference type="ARBA" id="ARBA00022777"/>
    </source>
</evidence>
<keyword evidence="4" id="KW-0812">Transmembrane</keyword>
<name>A0A7W3N2Z1_9ACTN</name>
<dbReference type="GO" id="GO:0000155">
    <property type="term" value="F:phosphorelay sensor kinase activity"/>
    <property type="evidence" value="ECO:0007669"/>
    <property type="project" value="InterPro"/>
</dbReference>
<keyword evidence="4" id="KW-0472">Membrane</keyword>
<feature type="transmembrane region" description="Helical" evidence="4">
    <location>
        <begin position="83"/>
        <end position="101"/>
    </location>
</feature>
<keyword evidence="7" id="KW-1185">Reference proteome</keyword>
<feature type="domain" description="Signal transduction histidine kinase subgroup 3 dimerisation and phosphoacceptor" evidence="5">
    <location>
        <begin position="203"/>
        <end position="267"/>
    </location>
</feature>
<feature type="transmembrane region" description="Helical" evidence="4">
    <location>
        <begin position="155"/>
        <end position="177"/>
    </location>
</feature>
<feature type="transmembrane region" description="Helical" evidence="4">
    <location>
        <begin position="130"/>
        <end position="149"/>
    </location>
</feature>
<proteinExistence type="predicted"/>
<keyword evidence="4" id="KW-1133">Transmembrane helix</keyword>
<dbReference type="AlphaFoldDB" id="A0A7W3N2Z1"/>
<feature type="transmembrane region" description="Helical" evidence="4">
    <location>
        <begin position="26"/>
        <end position="46"/>
    </location>
</feature>
<evidence type="ECO:0000256" key="3">
    <source>
        <dbReference type="ARBA" id="ARBA00023012"/>
    </source>
</evidence>
<evidence type="ECO:0000313" key="6">
    <source>
        <dbReference type="EMBL" id="MBA9006537.1"/>
    </source>
</evidence>
<dbReference type="RefSeq" id="WP_182707419.1">
    <property type="nucleotide sequence ID" value="NZ_JACJII010000001.1"/>
</dbReference>
<dbReference type="GO" id="GO:0016020">
    <property type="term" value="C:membrane"/>
    <property type="evidence" value="ECO:0007669"/>
    <property type="project" value="InterPro"/>
</dbReference>
<evidence type="ECO:0000259" key="5">
    <source>
        <dbReference type="Pfam" id="PF07730"/>
    </source>
</evidence>
<dbReference type="Pfam" id="PF07730">
    <property type="entry name" value="HisKA_3"/>
    <property type="match status" value="1"/>
</dbReference>
<dbReference type="CDD" id="cd16917">
    <property type="entry name" value="HATPase_UhpB-NarQ-NarX-like"/>
    <property type="match status" value="1"/>
</dbReference>
<reference evidence="6 7" key="1">
    <citation type="submission" date="2020-08" db="EMBL/GenBank/DDBJ databases">
        <title>Sequencing the genomes of 1000 actinobacteria strains.</title>
        <authorList>
            <person name="Klenk H.-P."/>
        </authorList>
    </citation>
    <scope>NUCLEOTIDE SEQUENCE [LARGE SCALE GENOMIC DNA]</scope>
    <source>
        <strain evidence="6 7">DSM 45823</strain>
    </source>
</reference>
<dbReference type="Proteomes" id="UP000539313">
    <property type="component" value="Unassembled WGS sequence"/>
</dbReference>
<dbReference type="EC" id="2.7.13.3" evidence="6"/>
<dbReference type="Gene3D" id="1.20.5.1930">
    <property type="match status" value="1"/>
</dbReference>
<dbReference type="SUPFAM" id="SSF55874">
    <property type="entry name" value="ATPase domain of HSP90 chaperone/DNA topoisomerase II/histidine kinase"/>
    <property type="match status" value="1"/>
</dbReference>
<evidence type="ECO:0000313" key="7">
    <source>
        <dbReference type="Proteomes" id="UP000539313"/>
    </source>
</evidence>
<dbReference type="PANTHER" id="PTHR24421:SF63">
    <property type="entry name" value="SENSOR HISTIDINE KINASE DESK"/>
    <property type="match status" value="1"/>
</dbReference>
<feature type="transmembrane region" description="Helical" evidence="4">
    <location>
        <begin position="52"/>
        <end position="71"/>
    </location>
</feature>
<dbReference type="InterPro" id="IPR011712">
    <property type="entry name" value="Sig_transdc_His_kin_sub3_dim/P"/>
</dbReference>
<dbReference type="InterPro" id="IPR050482">
    <property type="entry name" value="Sensor_HK_TwoCompSys"/>
</dbReference>
<keyword evidence="3" id="KW-0902">Two-component regulatory system</keyword>
<dbReference type="EMBL" id="JACJII010000001">
    <property type="protein sequence ID" value="MBA9006537.1"/>
    <property type="molecule type" value="Genomic_DNA"/>
</dbReference>
<evidence type="ECO:0000256" key="4">
    <source>
        <dbReference type="SAM" id="Phobius"/>
    </source>
</evidence>
<dbReference type="Gene3D" id="3.30.565.10">
    <property type="entry name" value="Histidine kinase-like ATPase, C-terminal domain"/>
    <property type="match status" value="1"/>
</dbReference>
<gene>
    <name evidence="6" type="ORF">HNR21_005419</name>
</gene>
<protein>
    <submittedName>
        <fullName evidence="6">Two-component system sensor histidine kinase DesK</fullName>
        <ecNumber evidence="6">2.7.13.3</ecNumber>
    </submittedName>
</protein>
<keyword evidence="1 6" id="KW-0808">Transferase</keyword>
<dbReference type="PANTHER" id="PTHR24421">
    <property type="entry name" value="NITRATE/NITRITE SENSOR PROTEIN NARX-RELATED"/>
    <property type="match status" value="1"/>
</dbReference>
<evidence type="ECO:0000256" key="1">
    <source>
        <dbReference type="ARBA" id="ARBA00022679"/>
    </source>
</evidence>
<dbReference type="GO" id="GO:0046983">
    <property type="term" value="F:protein dimerization activity"/>
    <property type="evidence" value="ECO:0007669"/>
    <property type="project" value="InterPro"/>
</dbReference>
<sequence length="403" mass="42983">METGTSADIAERAARRFQTARRITEGTFGAASAGLGIGVGMNTAVLYTDGEIGLPLVGLLLVGLAAFTVLYMRLVRAGMQGRAPARELVLSALLAAALSLMLFENPMWIMVGPFWASVAALCLPGLRNLIAVCVGTSALLATYSVIAAWERAHWFMWPTMFLICMGICGLAVGGNMAQKWLWDVMQEVDAAREAQARLAVTEERLRFARDLHDLLGHNLSLIAVKSELAIRMTEADPARARAEMADVRQAARDALREVRAAVRGYRVVELDAELASVRAVLEAAGVRCTVPDDPGGLPEEIGGVLAWVVREGATNVLKHSEARRCDITLARYDGSVVLEMVNDGARPAAEGSGTGLTGLTERLAAVGGTLTAEHTGQGRFLLRAAVPLPEPSKSTDEPLRSVA</sequence>
<comment type="caution">
    <text evidence="6">The sequence shown here is derived from an EMBL/GenBank/DDBJ whole genome shotgun (WGS) entry which is preliminary data.</text>
</comment>
<keyword evidence="2 6" id="KW-0418">Kinase</keyword>
<accession>A0A7W3N2Z1</accession>
<dbReference type="InterPro" id="IPR036890">
    <property type="entry name" value="HATPase_C_sf"/>
</dbReference>
<organism evidence="6 7">
    <name type="scientific">Thermomonospora cellulosilytica</name>
    <dbReference type="NCBI Taxonomy" id="1411118"/>
    <lineage>
        <taxon>Bacteria</taxon>
        <taxon>Bacillati</taxon>
        <taxon>Actinomycetota</taxon>
        <taxon>Actinomycetes</taxon>
        <taxon>Streptosporangiales</taxon>
        <taxon>Thermomonosporaceae</taxon>
        <taxon>Thermomonospora</taxon>
    </lineage>
</organism>